<gene>
    <name evidence="1" type="ORF">BpHYR1_035763</name>
</gene>
<organism evidence="1 2">
    <name type="scientific">Brachionus plicatilis</name>
    <name type="common">Marine rotifer</name>
    <name type="synonym">Brachionus muelleri</name>
    <dbReference type="NCBI Taxonomy" id="10195"/>
    <lineage>
        <taxon>Eukaryota</taxon>
        <taxon>Metazoa</taxon>
        <taxon>Spiralia</taxon>
        <taxon>Gnathifera</taxon>
        <taxon>Rotifera</taxon>
        <taxon>Eurotatoria</taxon>
        <taxon>Monogononta</taxon>
        <taxon>Pseudotrocha</taxon>
        <taxon>Ploima</taxon>
        <taxon>Brachionidae</taxon>
        <taxon>Brachionus</taxon>
    </lineage>
</organism>
<evidence type="ECO:0000313" key="2">
    <source>
        <dbReference type="Proteomes" id="UP000276133"/>
    </source>
</evidence>
<accession>A0A3M7Q8V0</accession>
<name>A0A3M7Q8V0_BRAPC</name>
<comment type="caution">
    <text evidence="1">The sequence shown here is derived from an EMBL/GenBank/DDBJ whole genome shotgun (WGS) entry which is preliminary data.</text>
</comment>
<evidence type="ECO:0000313" key="1">
    <source>
        <dbReference type="EMBL" id="RNA07659.1"/>
    </source>
</evidence>
<reference evidence="1 2" key="1">
    <citation type="journal article" date="2018" name="Sci. Rep.">
        <title>Genomic signatures of local adaptation to the degree of environmental predictability in rotifers.</title>
        <authorList>
            <person name="Franch-Gras L."/>
            <person name="Hahn C."/>
            <person name="Garcia-Roger E.M."/>
            <person name="Carmona M.J."/>
            <person name="Serra M."/>
            <person name="Gomez A."/>
        </authorList>
    </citation>
    <scope>NUCLEOTIDE SEQUENCE [LARGE SCALE GENOMIC DNA]</scope>
    <source>
        <strain evidence="1">HYR1</strain>
    </source>
</reference>
<keyword evidence="2" id="KW-1185">Reference proteome</keyword>
<dbReference type="AlphaFoldDB" id="A0A3M7Q8V0"/>
<dbReference type="Proteomes" id="UP000276133">
    <property type="component" value="Unassembled WGS sequence"/>
</dbReference>
<sequence length="86" mass="10181">MIFCNKNINLPGPTFLTISNTRNLLKIDISNNKTLPIKSRIFETKNLVLFFSTNRIQFESLQGKYLKTNKKAKYFEFYRRKKSLPC</sequence>
<dbReference type="EMBL" id="REGN01006969">
    <property type="protein sequence ID" value="RNA07659.1"/>
    <property type="molecule type" value="Genomic_DNA"/>
</dbReference>
<proteinExistence type="predicted"/>
<protein>
    <submittedName>
        <fullName evidence="1">Uncharacterized protein</fullName>
    </submittedName>
</protein>